<dbReference type="InterPro" id="IPR025530">
    <property type="entry name" value="DUF4417"/>
</dbReference>
<evidence type="ECO:0008006" key="2">
    <source>
        <dbReference type="Google" id="ProtNLM"/>
    </source>
</evidence>
<reference evidence="1" key="1">
    <citation type="journal article" date="2021" name="Proc. Natl. Acad. Sci. U.S.A.">
        <title>A Catalog of Tens of Thousands of Viruses from Human Metagenomes Reveals Hidden Associations with Chronic Diseases.</title>
        <authorList>
            <person name="Tisza M.J."/>
            <person name="Buck C.B."/>
        </authorList>
    </citation>
    <scope>NUCLEOTIDE SEQUENCE</scope>
    <source>
        <strain evidence="1">CtwQT14</strain>
    </source>
</reference>
<accession>A0A8S5TKR7</accession>
<dbReference type="Pfam" id="PF14386">
    <property type="entry name" value="DUF4417"/>
    <property type="match status" value="1"/>
</dbReference>
<protein>
    <recommendedName>
        <fullName evidence="2">DUF4417 domain-containing protein</fullName>
    </recommendedName>
</protein>
<name>A0A8S5TKR7_9CAUD</name>
<proteinExistence type="predicted"/>
<organism evidence="1">
    <name type="scientific">Siphoviridae sp. ctwQT14</name>
    <dbReference type="NCBI Taxonomy" id="2827971"/>
    <lineage>
        <taxon>Viruses</taxon>
        <taxon>Duplodnaviria</taxon>
        <taxon>Heunggongvirae</taxon>
        <taxon>Uroviricota</taxon>
        <taxon>Caudoviricetes</taxon>
    </lineage>
</organism>
<dbReference type="EMBL" id="BK032842">
    <property type="protein sequence ID" value="DAF63599.1"/>
    <property type="molecule type" value="Genomic_DNA"/>
</dbReference>
<evidence type="ECO:0000313" key="1">
    <source>
        <dbReference type="EMBL" id="DAF63599.1"/>
    </source>
</evidence>
<sequence length="196" mass="23266">MNTKKGFFASSNKYGIPDIKKDEFEVNELIPYRVDGNRNGTAHFFLDDYRFERCWNHPDKQLEELKKYDGVLSPDFVLRRDYPLAMQVWQVYRNRWCAAFWQSKGIKVIPTIGWSTKESYKFAFLGIEKEATVAIRTHGLIKNELTKKLFIKGFEEMKKRLAPKNILVYGIELPELEKEANIRYFEPYNIKFNMSK</sequence>